<evidence type="ECO:0000313" key="2">
    <source>
        <dbReference type="EMBL" id="KAG1327367.1"/>
    </source>
</evidence>
<dbReference type="Proteomes" id="UP000797356">
    <property type="component" value="Chromosome 1"/>
</dbReference>
<name>A0A8K0HVJ1_COCNU</name>
<dbReference type="EMBL" id="CM017872">
    <property type="protein sequence ID" value="KAG1327367.1"/>
    <property type="molecule type" value="Genomic_DNA"/>
</dbReference>
<reference evidence="2" key="2">
    <citation type="submission" date="2019-07" db="EMBL/GenBank/DDBJ databases">
        <authorList>
            <person name="Yang Y."/>
            <person name="Bocs S."/>
            <person name="Baudouin L."/>
        </authorList>
    </citation>
    <scope>NUCLEOTIDE SEQUENCE</scope>
    <source>
        <tissue evidence="2">Spear leaf of Hainan Tall coconut</tissue>
    </source>
</reference>
<feature type="transmembrane region" description="Helical" evidence="1">
    <location>
        <begin position="25"/>
        <end position="46"/>
    </location>
</feature>
<dbReference type="AlphaFoldDB" id="A0A8K0HVJ1"/>
<organism evidence="2 3">
    <name type="scientific">Cocos nucifera</name>
    <name type="common">Coconut palm</name>
    <dbReference type="NCBI Taxonomy" id="13894"/>
    <lineage>
        <taxon>Eukaryota</taxon>
        <taxon>Viridiplantae</taxon>
        <taxon>Streptophyta</taxon>
        <taxon>Embryophyta</taxon>
        <taxon>Tracheophyta</taxon>
        <taxon>Spermatophyta</taxon>
        <taxon>Magnoliopsida</taxon>
        <taxon>Liliopsida</taxon>
        <taxon>Arecaceae</taxon>
        <taxon>Arecoideae</taxon>
        <taxon>Cocoseae</taxon>
        <taxon>Attaleinae</taxon>
        <taxon>Cocos</taxon>
    </lineage>
</organism>
<keyword evidence="1" id="KW-1133">Transmembrane helix</keyword>
<keyword evidence="3" id="KW-1185">Reference proteome</keyword>
<evidence type="ECO:0000313" key="3">
    <source>
        <dbReference type="Proteomes" id="UP000797356"/>
    </source>
</evidence>
<keyword evidence="1" id="KW-0472">Membrane</keyword>
<dbReference type="PANTHER" id="PTHR35420:SF1">
    <property type="entry name" value="OS09G0480532 PROTEIN"/>
    <property type="match status" value="1"/>
</dbReference>
<accession>A0A8K0HVJ1</accession>
<evidence type="ECO:0000256" key="1">
    <source>
        <dbReference type="SAM" id="Phobius"/>
    </source>
</evidence>
<protein>
    <submittedName>
        <fullName evidence="2">Uncharacterized protein</fullName>
    </submittedName>
</protein>
<proteinExistence type="predicted"/>
<gene>
    <name evidence="2" type="ORF">COCNU_01G013010</name>
</gene>
<dbReference type="OrthoDB" id="1731583at2759"/>
<dbReference type="PANTHER" id="PTHR35420">
    <property type="entry name" value="OS02G0198500 PROTEIN"/>
    <property type="match status" value="1"/>
</dbReference>
<sequence>MARIFGALLNDHDYGDESAPQISPLVFLFCMIFASLSVISMIIVACGQHPDRADSGSNNVVYYGSDSRNPNAKSGGGGGDGGGDGGGCGGGCGGCGGGCGG</sequence>
<reference evidence="2" key="1">
    <citation type="journal article" date="2017" name="Gigascience">
        <title>The genome draft of coconut (Cocos nucifera).</title>
        <authorList>
            <person name="Xiao Y."/>
            <person name="Xu P."/>
            <person name="Fan H."/>
            <person name="Baudouin L."/>
            <person name="Xia W."/>
            <person name="Bocs S."/>
            <person name="Xu J."/>
            <person name="Li Q."/>
            <person name="Guo A."/>
            <person name="Zhou L."/>
            <person name="Li J."/>
            <person name="Wu Y."/>
            <person name="Ma Z."/>
            <person name="Armero A."/>
            <person name="Issali A.E."/>
            <person name="Liu N."/>
            <person name="Peng M."/>
            <person name="Yang Y."/>
        </authorList>
    </citation>
    <scope>NUCLEOTIDE SEQUENCE</scope>
    <source>
        <tissue evidence="2">Spear leaf of Hainan Tall coconut</tissue>
    </source>
</reference>
<comment type="caution">
    <text evidence="2">The sequence shown here is derived from an EMBL/GenBank/DDBJ whole genome shotgun (WGS) entry which is preliminary data.</text>
</comment>
<keyword evidence="1" id="KW-0812">Transmembrane</keyword>